<keyword evidence="3" id="KW-1185">Reference proteome</keyword>
<dbReference type="Proteomes" id="UP000799441">
    <property type="component" value="Unassembled WGS sequence"/>
</dbReference>
<feature type="region of interest" description="Disordered" evidence="1">
    <location>
        <begin position="34"/>
        <end position="77"/>
    </location>
</feature>
<evidence type="ECO:0000313" key="3">
    <source>
        <dbReference type="Proteomes" id="UP000799441"/>
    </source>
</evidence>
<feature type="region of interest" description="Disordered" evidence="1">
    <location>
        <begin position="309"/>
        <end position="365"/>
    </location>
</feature>
<comment type="caution">
    <text evidence="2">The sequence shown here is derived from an EMBL/GenBank/DDBJ whole genome shotgun (WGS) entry which is preliminary data.</text>
</comment>
<name>A0A9P4UKY8_9PEZI</name>
<evidence type="ECO:0000256" key="1">
    <source>
        <dbReference type="SAM" id="MobiDB-lite"/>
    </source>
</evidence>
<protein>
    <submittedName>
        <fullName evidence="2">Uncharacterized protein</fullName>
    </submittedName>
</protein>
<feature type="region of interest" description="Disordered" evidence="1">
    <location>
        <begin position="508"/>
        <end position="564"/>
    </location>
</feature>
<feature type="compositionally biased region" description="Basic and acidic residues" evidence="1">
    <location>
        <begin position="253"/>
        <end position="269"/>
    </location>
</feature>
<dbReference type="AlphaFoldDB" id="A0A9P4UKY8"/>
<feature type="compositionally biased region" description="Acidic residues" evidence="1">
    <location>
        <begin position="38"/>
        <end position="54"/>
    </location>
</feature>
<dbReference type="EMBL" id="MU003809">
    <property type="protein sequence ID" value="KAF2719577.1"/>
    <property type="molecule type" value="Genomic_DNA"/>
</dbReference>
<accession>A0A9P4UKY8</accession>
<feature type="region of interest" description="Disordered" evidence="1">
    <location>
        <begin position="140"/>
        <end position="171"/>
    </location>
</feature>
<gene>
    <name evidence="2" type="ORF">K431DRAFT_305018</name>
</gene>
<feature type="compositionally biased region" description="Basic and acidic residues" evidence="1">
    <location>
        <begin position="140"/>
        <end position="156"/>
    </location>
</feature>
<evidence type="ECO:0000313" key="2">
    <source>
        <dbReference type="EMBL" id="KAF2719577.1"/>
    </source>
</evidence>
<feature type="region of interest" description="Disordered" evidence="1">
    <location>
        <begin position="212"/>
        <end position="290"/>
    </location>
</feature>
<organism evidence="2 3">
    <name type="scientific">Polychaeton citri CBS 116435</name>
    <dbReference type="NCBI Taxonomy" id="1314669"/>
    <lineage>
        <taxon>Eukaryota</taxon>
        <taxon>Fungi</taxon>
        <taxon>Dikarya</taxon>
        <taxon>Ascomycota</taxon>
        <taxon>Pezizomycotina</taxon>
        <taxon>Dothideomycetes</taxon>
        <taxon>Dothideomycetidae</taxon>
        <taxon>Capnodiales</taxon>
        <taxon>Capnodiaceae</taxon>
        <taxon>Polychaeton</taxon>
    </lineage>
</organism>
<reference evidence="2" key="1">
    <citation type="journal article" date="2020" name="Stud. Mycol.">
        <title>101 Dothideomycetes genomes: a test case for predicting lifestyles and emergence of pathogens.</title>
        <authorList>
            <person name="Haridas S."/>
            <person name="Albert R."/>
            <person name="Binder M."/>
            <person name="Bloem J."/>
            <person name="Labutti K."/>
            <person name="Salamov A."/>
            <person name="Andreopoulos B."/>
            <person name="Baker S."/>
            <person name="Barry K."/>
            <person name="Bills G."/>
            <person name="Bluhm B."/>
            <person name="Cannon C."/>
            <person name="Castanera R."/>
            <person name="Culley D."/>
            <person name="Daum C."/>
            <person name="Ezra D."/>
            <person name="Gonzalez J."/>
            <person name="Henrissat B."/>
            <person name="Kuo A."/>
            <person name="Liang C."/>
            <person name="Lipzen A."/>
            <person name="Lutzoni F."/>
            <person name="Magnuson J."/>
            <person name="Mondo S."/>
            <person name="Nolan M."/>
            <person name="Ohm R."/>
            <person name="Pangilinan J."/>
            <person name="Park H.-J."/>
            <person name="Ramirez L."/>
            <person name="Alfaro M."/>
            <person name="Sun H."/>
            <person name="Tritt A."/>
            <person name="Yoshinaga Y."/>
            <person name="Zwiers L.-H."/>
            <person name="Turgeon B."/>
            <person name="Goodwin S."/>
            <person name="Spatafora J."/>
            <person name="Crous P."/>
            <person name="Grigoriev I."/>
        </authorList>
    </citation>
    <scope>NUCLEOTIDE SEQUENCE</scope>
    <source>
        <strain evidence="2">CBS 116435</strain>
    </source>
</reference>
<sequence>MSSDMAPYGFSLDGFQGTAFGAYPEGAKYLRGKREYVDDGDNDEEDGDYVDAAEQDSGNTNGIGNADDDNDTVAKPKRKSCAGRKLVRWDASLDQLVLLYVDYICIQKGITIPWDDIARCIQPFLSGDAIKQHLAKVREAREVEGRPVPPKLERGDRRRAKKEAKSGDTERAVDVISGSIMSVDDDEDKETGIERTEEELAELKSLLYCPSSTKKASKKKSTQTKVKAPLETPKKKIEMPPAPPRAVYPSSKRAREPEVTTAKSKEQDPHYINSSPPKRSNGGHPVTYGGQYYQEVDSVRPSIERGASIGNKVTGRQQMPPPPAPMAPMTTPSKKTPRAAPTQGYTFANNRNQQGNRGGAPYSGAERSSVHAVQGVKLVNTVAPPLKKYNNTYGYPSKKQFSNFNFGAASTPIRQNTTQYMMGGDMNHMYMNPMHFHGQGFNMNLIGGRFGTGYAPAMPQYPPAYVNSQEIDSLATLFPEEHIAANMNNFHHMSQLYNRPVNMAGMRGTAGPPCQVRGNPVQQQKQTEVIDLSSDDGSPPPLPPANPEAEQKPSAGTTPVPHGTIFSSVDNNHTVEVQKISSYQAAFGEGNDLFSHDLLGGIGSPQDDGYTGPDLDFGAFLEQQNFLQTPSPRDGEEVIEHPEHAQLNLDEFDVFDN</sequence>
<proteinExistence type="predicted"/>
<dbReference type="OrthoDB" id="3903267at2759"/>